<organism evidence="2 3">
    <name type="scientific">Embleya scabrispora</name>
    <dbReference type="NCBI Taxonomy" id="159449"/>
    <lineage>
        <taxon>Bacteria</taxon>
        <taxon>Bacillati</taxon>
        <taxon>Actinomycetota</taxon>
        <taxon>Actinomycetes</taxon>
        <taxon>Kitasatosporales</taxon>
        <taxon>Streptomycetaceae</taxon>
        <taxon>Embleya</taxon>
    </lineage>
</organism>
<dbReference type="GO" id="GO:0003676">
    <property type="term" value="F:nucleic acid binding"/>
    <property type="evidence" value="ECO:0007669"/>
    <property type="project" value="InterPro"/>
</dbReference>
<dbReference type="AlphaFoldDB" id="A0A1T3P304"/>
<keyword evidence="2" id="KW-0378">Hydrolase</keyword>
<keyword evidence="2" id="KW-0540">Nuclease</keyword>
<dbReference type="InterPro" id="IPR003615">
    <property type="entry name" value="HNH_nuc"/>
</dbReference>
<dbReference type="Gene3D" id="1.10.30.50">
    <property type="match status" value="1"/>
</dbReference>
<accession>A0A1T3P304</accession>
<dbReference type="Pfam" id="PF01844">
    <property type="entry name" value="HNH"/>
    <property type="match status" value="1"/>
</dbReference>
<dbReference type="RefSeq" id="WP_078977764.1">
    <property type="nucleotide sequence ID" value="NZ_MWQN01000001.1"/>
</dbReference>
<name>A0A1T3P304_9ACTN</name>
<feature type="domain" description="HNH nuclease" evidence="1">
    <location>
        <begin position="71"/>
        <end position="120"/>
    </location>
</feature>
<comment type="caution">
    <text evidence="2">The sequence shown here is derived from an EMBL/GenBank/DDBJ whole genome shotgun (WGS) entry which is preliminary data.</text>
</comment>
<sequence>MRETLVLNATYQPLATVSFKRALVLVLQEKAVVEHVDPGRVVRAATVEIPLPRVIRLLKFVRVPFRQQAAWSRRGVLLRDNRRCAYCGGRATTVDHVLPRSRGGADSWLNTVAACGSDNQRKAARTPAEAGMRLLFQPYEPSATRALVLAFGVASVEGAQWLAEPVRSPALAMGA</sequence>
<evidence type="ECO:0000313" key="3">
    <source>
        <dbReference type="Proteomes" id="UP000190037"/>
    </source>
</evidence>
<keyword evidence="3" id="KW-1185">Reference proteome</keyword>
<gene>
    <name evidence="2" type="ORF">B4N89_23315</name>
</gene>
<dbReference type="Proteomes" id="UP000190037">
    <property type="component" value="Unassembled WGS sequence"/>
</dbReference>
<evidence type="ECO:0000259" key="1">
    <source>
        <dbReference type="SMART" id="SM00507"/>
    </source>
</evidence>
<dbReference type="SMART" id="SM00507">
    <property type="entry name" value="HNHc"/>
    <property type="match status" value="1"/>
</dbReference>
<dbReference type="OrthoDB" id="9802901at2"/>
<dbReference type="CDD" id="cd00085">
    <property type="entry name" value="HNHc"/>
    <property type="match status" value="1"/>
</dbReference>
<dbReference type="EMBL" id="MWQN01000001">
    <property type="protein sequence ID" value="OPC83477.1"/>
    <property type="molecule type" value="Genomic_DNA"/>
</dbReference>
<dbReference type="GO" id="GO:0004519">
    <property type="term" value="F:endonuclease activity"/>
    <property type="evidence" value="ECO:0007669"/>
    <property type="project" value="UniProtKB-KW"/>
</dbReference>
<evidence type="ECO:0000313" key="2">
    <source>
        <dbReference type="EMBL" id="OPC83477.1"/>
    </source>
</evidence>
<dbReference type="STRING" id="159449.B4N89_23315"/>
<protein>
    <submittedName>
        <fullName evidence="2">HNH endonuclease</fullName>
    </submittedName>
</protein>
<dbReference type="InterPro" id="IPR002711">
    <property type="entry name" value="HNH"/>
</dbReference>
<dbReference type="eggNOG" id="COG1403">
    <property type="taxonomic scope" value="Bacteria"/>
</dbReference>
<dbReference type="PANTHER" id="PTHR33877:SF2">
    <property type="entry name" value="OS07G0170200 PROTEIN"/>
    <property type="match status" value="1"/>
</dbReference>
<dbReference type="PANTHER" id="PTHR33877">
    <property type="entry name" value="SLL1193 PROTEIN"/>
    <property type="match status" value="1"/>
</dbReference>
<keyword evidence="2" id="KW-0255">Endonuclease</keyword>
<dbReference type="InterPro" id="IPR052892">
    <property type="entry name" value="NA-targeting_endonuclease"/>
</dbReference>
<reference evidence="2 3" key="1">
    <citation type="submission" date="2017-03" db="EMBL/GenBank/DDBJ databases">
        <title>Draft genome sequence of Streptomyces scabrisporus NF3, endophyte isolated from Amphipterygium adstringens.</title>
        <authorList>
            <person name="Vazquez M."/>
            <person name="Ceapa C.D."/>
            <person name="Rodriguez Luna D."/>
            <person name="Sanchez Esquivel S."/>
        </authorList>
    </citation>
    <scope>NUCLEOTIDE SEQUENCE [LARGE SCALE GENOMIC DNA]</scope>
    <source>
        <strain evidence="2 3">NF3</strain>
    </source>
</reference>
<proteinExistence type="predicted"/>
<dbReference type="GO" id="GO:0008270">
    <property type="term" value="F:zinc ion binding"/>
    <property type="evidence" value="ECO:0007669"/>
    <property type="project" value="InterPro"/>
</dbReference>